<dbReference type="EC" id="2.4.99.28" evidence="10"/>
<feature type="transmembrane region" description="Helical" evidence="12">
    <location>
        <begin position="298"/>
        <end position="317"/>
    </location>
</feature>
<dbReference type="GO" id="GO:0051301">
    <property type="term" value="P:cell division"/>
    <property type="evidence" value="ECO:0007669"/>
    <property type="project" value="InterPro"/>
</dbReference>
<feature type="transmembrane region" description="Helical" evidence="12">
    <location>
        <begin position="27"/>
        <end position="47"/>
    </location>
</feature>
<feature type="transmembrane region" description="Helical" evidence="12">
    <location>
        <begin position="194"/>
        <end position="226"/>
    </location>
</feature>
<dbReference type="GO" id="GO:0008955">
    <property type="term" value="F:peptidoglycan glycosyltransferase activity"/>
    <property type="evidence" value="ECO:0007669"/>
    <property type="project" value="UniProtKB-EC"/>
</dbReference>
<evidence type="ECO:0000256" key="7">
    <source>
        <dbReference type="ARBA" id="ARBA00022989"/>
    </source>
</evidence>
<keyword evidence="5" id="KW-0133">Cell shape</keyword>
<evidence type="ECO:0000256" key="11">
    <source>
        <dbReference type="ARBA" id="ARBA00049902"/>
    </source>
</evidence>
<dbReference type="PANTHER" id="PTHR30474:SF2">
    <property type="entry name" value="PEPTIDOGLYCAN GLYCOSYLTRANSFERASE FTSW-RELATED"/>
    <property type="match status" value="1"/>
</dbReference>
<evidence type="ECO:0000256" key="1">
    <source>
        <dbReference type="ARBA" id="ARBA00004141"/>
    </source>
</evidence>
<dbReference type="GO" id="GO:0005886">
    <property type="term" value="C:plasma membrane"/>
    <property type="evidence" value="ECO:0007669"/>
    <property type="project" value="TreeGrafter"/>
</dbReference>
<dbReference type="InterPro" id="IPR018365">
    <property type="entry name" value="Cell_cycle_FtsW-rel_CS"/>
</dbReference>
<name>A0A6J6RDL0_9ZZZZ</name>
<comment type="subcellular location">
    <subcellularLocation>
        <location evidence="1">Membrane</location>
        <topology evidence="1">Multi-pass membrane protein</topology>
    </subcellularLocation>
</comment>
<keyword evidence="3" id="KW-0808">Transferase</keyword>
<dbReference type="AlphaFoldDB" id="A0A6J6RDL0"/>
<evidence type="ECO:0000313" key="14">
    <source>
        <dbReference type="EMBL" id="CAB4617256.1"/>
    </source>
</evidence>
<keyword evidence="7 12" id="KW-1133">Transmembrane helix</keyword>
<feature type="transmembrane region" description="Helical" evidence="12">
    <location>
        <begin position="329"/>
        <end position="357"/>
    </location>
</feature>
<evidence type="ECO:0000256" key="4">
    <source>
        <dbReference type="ARBA" id="ARBA00022692"/>
    </source>
</evidence>
<protein>
    <recommendedName>
        <fullName evidence="10">peptidoglycan glycosyltransferase</fullName>
        <ecNumber evidence="10">2.4.99.28</ecNumber>
    </recommendedName>
    <alternativeName>
        <fullName evidence="9">Peptidoglycan polymerase</fullName>
    </alternativeName>
</protein>
<dbReference type="Pfam" id="PF01098">
    <property type="entry name" value="FTSW_RODA_SPOVE"/>
    <property type="match status" value="1"/>
</dbReference>
<evidence type="ECO:0000313" key="15">
    <source>
        <dbReference type="EMBL" id="CAB4722121.1"/>
    </source>
</evidence>
<dbReference type="GO" id="GO:0015648">
    <property type="term" value="F:lipid-linked peptidoglycan transporter activity"/>
    <property type="evidence" value="ECO:0007669"/>
    <property type="project" value="TreeGrafter"/>
</dbReference>
<keyword evidence="2" id="KW-0328">Glycosyltransferase</keyword>
<keyword evidence="4 12" id="KW-0812">Transmembrane</keyword>
<dbReference type="InterPro" id="IPR001182">
    <property type="entry name" value="FtsW/RodA"/>
</dbReference>
<feature type="transmembrane region" description="Helical" evidence="12">
    <location>
        <begin position="164"/>
        <end position="182"/>
    </location>
</feature>
<dbReference type="PANTHER" id="PTHR30474">
    <property type="entry name" value="CELL CYCLE PROTEIN"/>
    <property type="match status" value="1"/>
</dbReference>
<comment type="catalytic activity">
    <reaction evidence="11">
        <text>[GlcNAc-(1-&gt;4)-Mur2Ac(oyl-L-Ala-gamma-D-Glu-L-Lys-D-Ala-D-Ala)](n)-di-trans,octa-cis-undecaprenyl diphosphate + beta-D-GlcNAc-(1-&gt;4)-Mur2Ac(oyl-L-Ala-gamma-D-Glu-L-Lys-D-Ala-D-Ala)-di-trans,octa-cis-undecaprenyl diphosphate = [GlcNAc-(1-&gt;4)-Mur2Ac(oyl-L-Ala-gamma-D-Glu-L-Lys-D-Ala-D-Ala)](n+1)-di-trans,octa-cis-undecaprenyl diphosphate + di-trans,octa-cis-undecaprenyl diphosphate + H(+)</text>
        <dbReference type="Rhea" id="RHEA:23708"/>
        <dbReference type="Rhea" id="RHEA-COMP:9602"/>
        <dbReference type="Rhea" id="RHEA-COMP:9603"/>
        <dbReference type="ChEBI" id="CHEBI:15378"/>
        <dbReference type="ChEBI" id="CHEBI:58405"/>
        <dbReference type="ChEBI" id="CHEBI:60033"/>
        <dbReference type="ChEBI" id="CHEBI:78435"/>
        <dbReference type="EC" id="2.4.99.28"/>
    </reaction>
</comment>
<evidence type="ECO:0000256" key="12">
    <source>
        <dbReference type="SAM" id="Phobius"/>
    </source>
</evidence>
<evidence type="ECO:0000256" key="5">
    <source>
        <dbReference type="ARBA" id="ARBA00022960"/>
    </source>
</evidence>
<dbReference type="EMBL" id="CAEZUY010000074">
    <property type="protein sequence ID" value="CAB4617256.1"/>
    <property type="molecule type" value="Genomic_DNA"/>
</dbReference>
<dbReference type="EMBL" id="CAEZYL010000029">
    <property type="protein sequence ID" value="CAB4722121.1"/>
    <property type="molecule type" value="Genomic_DNA"/>
</dbReference>
<dbReference type="GO" id="GO:0032153">
    <property type="term" value="C:cell division site"/>
    <property type="evidence" value="ECO:0007669"/>
    <property type="project" value="TreeGrafter"/>
</dbReference>
<dbReference type="GO" id="GO:0009252">
    <property type="term" value="P:peptidoglycan biosynthetic process"/>
    <property type="evidence" value="ECO:0007669"/>
    <property type="project" value="UniProtKB-KW"/>
</dbReference>
<gene>
    <name evidence="13" type="ORF">UFOPK1380_00308</name>
    <name evidence="14" type="ORF">UFOPK1863_00797</name>
    <name evidence="15" type="ORF">UFOPK2689_00632</name>
    <name evidence="16" type="ORF">UFOPK3874_00480</name>
</gene>
<evidence type="ECO:0000256" key="3">
    <source>
        <dbReference type="ARBA" id="ARBA00022679"/>
    </source>
</evidence>
<evidence type="ECO:0000256" key="6">
    <source>
        <dbReference type="ARBA" id="ARBA00022984"/>
    </source>
</evidence>
<accession>A0A6J6RDL0</accession>
<evidence type="ECO:0000256" key="8">
    <source>
        <dbReference type="ARBA" id="ARBA00023136"/>
    </source>
</evidence>
<evidence type="ECO:0000256" key="10">
    <source>
        <dbReference type="ARBA" id="ARBA00044770"/>
    </source>
</evidence>
<evidence type="ECO:0000256" key="9">
    <source>
        <dbReference type="ARBA" id="ARBA00032370"/>
    </source>
</evidence>
<reference evidence="15" key="1">
    <citation type="submission" date="2020-05" db="EMBL/GenBank/DDBJ databases">
        <authorList>
            <person name="Chiriac C."/>
            <person name="Salcher M."/>
            <person name="Ghai R."/>
            <person name="Kavagutti S V."/>
        </authorList>
    </citation>
    <scope>NUCLEOTIDE SEQUENCE</scope>
</reference>
<proteinExistence type="predicted"/>
<keyword evidence="6" id="KW-0573">Peptidoglycan synthesis</keyword>
<organism evidence="15">
    <name type="scientific">freshwater metagenome</name>
    <dbReference type="NCBI Taxonomy" id="449393"/>
    <lineage>
        <taxon>unclassified sequences</taxon>
        <taxon>metagenomes</taxon>
        <taxon>ecological metagenomes</taxon>
    </lineage>
</organism>
<dbReference type="PROSITE" id="PS00428">
    <property type="entry name" value="FTSW_RODA_SPOVE"/>
    <property type="match status" value="1"/>
</dbReference>
<evidence type="ECO:0000313" key="16">
    <source>
        <dbReference type="EMBL" id="CAB4960136.1"/>
    </source>
</evidence>
<evidence type="ECO:0000313" key="13">
    <source>
        <dbReference type="EMBL" id="CAB4531048.1"/>
    </source>
</evidence>
<evidence type="ECO:0000256" key="2">
    <source>
        <dbReference type="ARBA" id="ARBA00022676"/>
    </source>
</evidence>
<dbReference type="EMBL" id="CAFBNS010000065">
    <property type="protein sequence ID" value="CAB4960136.1"/>
    <property type="molecule type" value="Genomic_DNA"/>
</dbReference>
<sequence length="408" mass="43296">MMRSRLIATKSASAKYVHFLSKPESSYFLIMTTVGLLSGLGIVMVLSSSAVRSFAQNGSTYAIFIKQLGFMVTGLGLAYIGMRMRPALWGKLAKRGIQLGAFALLLPLIPGLQRSVNGNSNWIGVGPVTIQPSEFAKLALILWCALQLKRYFEGKNAATGIQSHPAYSVAGGAAIILALILAEKDLGTATVVAGIVIGMLFVAGISYFHIGIAGAIAAVVGGALTITNENRLSRFKAIGNPFDPAIYKFAGWQPAHGLMGLASGGFFGVGIGASRQKWANLAEAHTDFIFSVIGEEMGLLGTVLVVLTYGTLVYAIFRIAINAKDLFEKFAVAGVACWIVLQVLINLFTNVGIVPVIGVTLPFISYGGSSLWASYLGIAFVLNVARRDPAVKAALSRNKKEKRSAKSE</sequence>
<dbReference type="EMBL" id="CAEZSC010000010">
    <property type="protein sequence ID" value="CAB4531048.1"/>
    <property type="molecule type" value="Genomic_DNA"/>
</dbReference>
<feature type="transmembrane region" description="Helical" evidence="12">
    <location>
        <begin position="59"/>
        <end position="80"/>
    </location>
</feature>
<feature type="transmembrane region" description="Helical" evidence="12">
    <location>
        <begin position="363"/>
        <end position="385"/>
    </location>
</feature>
<dbReference type="GO" id="GO:0008360">
    <property type="term" value="P:regulation of cell shape"/>
    <property type="evidence" value="ECO:0007669"/>
    <property type="project" value="UniProtKB-KW"/>
</dbReference>
<keyword evidence="8 12" id="KW-0472">Membrane</keyword>